<feature type="domain" description="C2H2-type" evidence="10">
    <location>
        <begin position="565"/>
        <end position="592"/>
    </location>
</feature>
<evidence type="ECO:0000259" key="10">
    <source>
        <dbReference type="PROSITE" id="PS50157"/>
    </source>
</evidence>
<dbReference type="SMART" id="SM00355">
    <property type="entry name" value="ZnF_C2H2"/>
    <property type="match status" value="19"/>
</dbReference>
<evidence type="ECO:0000256" key="5">
    <source>
        <dbReference type="ARBA" id="ARBA00022833"/>
    </source>
</evidence>
<dbReference type="PROSITE" id="PS50157">
    <property type="entry name" value="ZINC_FINGER_C2H2_2"/>
    <property type="match status" value="15"/>
</dbReference>
<dbReference type="InterPro" id="IPR008598">
    <property type="entry name" value="Di19_Zn-bd"/>
</dbReference>
<keyword evidence="5" id="KW-0862">Zinc</keyword>
<dbReference type="PANTHER" id="PTHR47772">
    <property type="entry name" value="ZINC FINGER PROTEIN 200"/>
    <property type="match status" value="1"/>
</dbReference>
<comment type="caution">
    <text evidence="11">The sequence shown here is derived from an EMBL/GenBank/DDBJ whole genome shotgun (WGS) entry which is preliminary data.</text>
</comment>
<gene>
    <name evidence="11" type="ORF">GWI33_008323</name>
</gene>
<dbReference type="PROSITE" id="PS00028">
    <property type="entry name" value="ZINC_FINGER_C2H2_1"/>
    <property type="match status" value="15"/>
</dbReference>
<dbReference type="InterPro" id="IPR036236">
    <property type="entry name" value="Znf_C2H2_sf"/>
</dbReference>
<dbReference type="AlphaFoldDB" id="A0A834MMJ9"/>
<feature type="domain" description="C2H2-type" evidence="10">
    <location>
        <begin position="593"/>
        <end position="616"/>
    </location>
</feature>
<dbReference type="GO" id="GO:0003676">
    <property type="term" value="F:nucleic acid binding"/>
    <property type="evidence" value="ECO:0007669"/>
    <property type="project" value="InterPro"/>
</dbReference>
<keyword evidence="8" id="KW-0539">Nucleus</keyword>
<protein>
    <recommendedName>
        <fullName evidence="10">C2H2-type domain-containing protein</fullName>
    </recommendedName>
</protein>
<feature type="domain" description="C2H2-type" evidence="10">
    <location>
        <begin position="623"/>
        <end position="651"/>
    </location>
</feature>
<dbReference type="Pfam" id="PF00096">
    <property type="entry name" value="zf-C2H2"/>
    <property type="match status" value="8"/>
</dbReference>
<keyword evidence="4 9" id="KW-0863">Zinc-finger</keyword>
<dbReference type="Pfam" id="PF12874">
    <property type="entry name" value="zf-met"/>
    <property type="match status" value="1"/>
</dbReference>
<keyword evidence="6" id="KW-0805">Transcription regulation</keyword>
<dbReference type="Pfam" id="PF13913">
    <property type="entry name" value="zf-C2HC_2"/>
    <property type="match status" value="1"/>
</dbReference>
<dbReference type="GO" id="GO:0008270">
    <property type="term" value="F:zinc ion binding"/>
    <property type="evidence" value="ECO:0007669"/>
    <property type="project" value="UniProtKB-KW"/>
</dbReference>
<keyword evidence="3" id="KW-0677">Repeat</keyword>
<name>A0A834MMJ9_RHYFE</name>
<accession>A0A834MMJ9</accession>
<feature type="domain" description="C2H2-type" evidence="10">
    <location>
        <begin position="240"/>
        <end position="267"/>
    </location>
</feature>
<dbReference type="InterPro" id="IPR003604">
    <property type="entry name" value="Matrin/U1-like-C_Znf_C2H2"/>
</dbReference>
<dbReference type="EMBL" id="JAACXV010000039">
    <property type="protein sequence ID" value="KAF7286020.1"/>
    <property type="molecule type" value="Genomic_DNA"/>
</dbReference>
<evidence type="ECO:0000256" key="6">
    <source>
        <dbReference type="ARBA" id="ARBA00023015"/>
    </source>
</evidence>
<evidence type="ECO:0000256" key="4">
    <source>
        <dbReference type="ARBA" id="ARBA00022771"/>
    </source>
</evidence>
<evidence type="ECO:0000256" key="7">
    <source>
        <dbReference type="ARBA" id="ARBA00023163"/>
    </source>
</evidence>
<evidence type="ECO:0000313" key="11">
    <source>
        <dbReference type="EMBL" id="KAF7286020.1"/>
    </source>
</evidence>
<dbReference type="SUPFAM" id="SSF57667">
    <property type="entry name" value="beta-beta-alpha zinc fingers"/>
    <property type="match status" value="8"/>
</dbReference>
<keyword evidence="12" id="KW-1185">Reference proteome</keyword>
<dbReference type="FunFam" id="3.30.160.60:FF:000925">
    <property type="entry name" value="Zinc finger protein 668"/>
    <property type="match status" value="1"/>
</dbReference>
<proteinExistence type="predicted"/>
<dbReference type="Pfam" id="PF05605">
    <property type="entry name" value="zf-Di19"/>
    <property type="match status" value="1"/>
</dbReference>
<reference evidence="11" key="1">
    <citation type="submission" date="2020-08" db="EMBL/GenBank/DDBJ databases">
        <title>Genome sequencing and assembly of the red palm weevil Rhynchophorus ferrugineus.</title>
        <authorList>
            <person name="Dias G.B."/>
            <person name="Bergman C.M."/>
            <person name="Manee M."/>
        </authorList>
    </citation>
    <scope>NUCLEOTIDE SEQUENCE</scope>
    <source>
        <strain evidence="11">AA-2017</strain>
        <tissue evidence="11">Whole larva</tissue>
    </source>
</reference>
<dbReference type="PANTHER" id="PTHR47772:SF13">
    <property type="entry name" value="GASTRULA ZINC FINGER PROTEIN XLCGF49.1-LIKE-RELATED"/>
    <property type="match status" value="1"/>
</dbReference>
<evidence type="ECO:0000256" key="3">
    <source>
        <dbReference type="ARBA" id="ARBA00022737"/>
    </source>
</evidence>
<feature type="domain" description="C2H2-type" evidence="10">
    <location>
        <begin position="65"/>
        <end position="88"/>
    </location>
</feature>
<dbReference type="InterPro" id="IPR013087">
    <property type="entry name" value="Znf_C2H2_type"/>
</dbReference>
<dbReference type="OrthoDB" id="6353315at2759"/>
<feature type="domain" description="C2H2-type" evidence="10">
    <location>
        <begin position="342"/>
        <end position="370"/>
    </location>
</feature>
<evidence type="ECO:0000256" key="2">
    <source>
        <dbReference type="ARBA" id="ARBA00022723"/>
    </source>
</evidence>
<dbReference type="Proteomes" id="UP000625711">
    <property type="component" value="Unassembled WGS sequence"/>
</dbReference>
<feature type="domain" description="C2H2-type" evidence="10">
    <location>
        <begin position="467"/>
        <end position="494"/>
    </location>
</feature>
<keyword evidence="2" id="KW-0479">Metal-binding</keyword>
<comment type="subcellular location">
    <subcellularLocation>
        <location evidence="1">Nucleus</location>
    </subcellularLocation>
</comment>
<feature type="domain" description="C2H2-type" evidence="10">
    <location>
        <begin position="375"/>
        <end position="403"/>
    </location>
</feature>
<evidence type="ECO:0000256" key="8">
    <source>
        <dbReference type="ARBA" id="ARBA00023242"/>
    </source>
</evidence>
<sequence>MKICSTYGLKRIVKVEIKEEKFDDDFDPLNKPSGKEKSCPVCSKVLKNNWYLKKHMLTHSEDRPHPCPKCNKKFKTSYQLKTHDVRMHGELQYFECDFCSAKLRSKGSWMIHRRRHLKEYVVKCEMCNMGFVTNQEYINHMGSKHGAGGHMCNICGRTCYDKAALQSHMARHAEGYNENTNIRCEICNKTFLQERYLRHHFQRIHLNGGQRFICDLCGKKVNSKRSLRDHMYIHQGIKPLACKECGKSFGLRTTLKLHIRTHTGQRPYHCTVCGKSFTQRSPLTVHMRHHTGEKPLENKKYYTRRKSKKIGEDADTYSESSSNSTIKLESDYIEVKIKSITFWCQNCNAKFTSEDDLQRHIEQKSCDPEPEVNENVCSICEKVFKEVKYLRIHMKNFHEDPKPRYVCCNRVYSIKEKYEKHRKKFHNDQLDRQPDGSYLCKYCNKTFQAFQSINGHINTYHTKETSYLCNVCGKKYYSLTVLHHHARTHTQAEEMKIKVVFACPSCSREFPTSDSLEAHKTTSHTQHYDKLEDSRFKCKYCDRIFIARISVENHVSSSHLQNKIFLCDNCGRHFYTQSSLKKHEVSHITERNFPCPHCLKKFRIKAELSKHIKVVHMTGTSKSTCSFCLKTFKNESSLKNHINTKHRNEENGVKSTSNSNPTDDIESNIEELFRDSTLKMDDIENNGQNQVFDLTSEIFDEQDAPVEEASESEEIMIYEIYNC</sequence>
<dbReference type="GO" id="GO:0005634">
    <property type="term" value="C:nucleus"/>
    <property type="evidence" value="ECO:0007669"/>
    <property type="project" value="UniProtKB-SubCell"/>
</dbReference>
<feature type="domain" description="C2H2-type" evidence="10">
    <location>
        <begin position="37"/>
        <end position="64"/>
    </location>
</feature>
<keyword evidence="7" id="KW-0804">Transcription</keyword>
<dbReference type="Gene3D" id="3.30.160.60">
    <property type="entry name" value="Classic Zinc Finger"/>
    <property type="match status" value="11"/>
</dbReference>
<feature type="domain" description="C2H2-type" evidence="10">
    <location>
        <begin position="268"/>
        <end position="295"/>
    </location>
</feature>
<dbReference type="InterPro" id="IPR050636">
    <property type="entry name" value="C2H2-ZF_domain-containing"/>
</dbReference>
<feature type="domain" description="C2H2-type" evidence="10">
    <location>
        <begin position="501"/>
        <end position="529"/>
    </location>
</feature>
<feature type="domain" description="C2H2-type" evidence="10">
    <location>
        <begin position="438"/>
        <end position="466"/>
    </location>
</feature>
<feature type="domain" description="C2H2-type" evidence="10">
    <location>
        <begin position="536"/>
        <end position="564"/>
    </location>
</feature>
<organism evidence="11 12">
    <name type="scientific">Rhynchophorus ferrugineus</name>
    <name type="common">Red palm weevil</name>
    <name type="synonym">Curculio ferrugineus</name>
    <dbReference type="NCBI Taxonomy" id="354439"/>
    <lineage>
        <taxon>Eukaryota</taxon>
        <taxon>Metazoa</taxon>
        <taxon>Ecdysozoa</taxon>
        <taxon>Arthropoda</taxon>
        <taxon>Hexapoda</taxon>
        <taxon>Insecta</taxon>
        <taxon>Pterygota</taxon>
        <taxon>Neoptera</taxon>
        <taxon>Endopterygota</taxon>
        <taxon>Coleoptera</taxon>
        <taxon>Polyphaga</taxon>
        <taxon>Cucujiformia</taxon>
        <taxon>Curculionidae</taxon>
        <taxon>Dryophthorinae</taxon>
        <taxon>Rhynchophorus</taxon>
    </lineage>
</organism>
<dbReference type="FunFam" id="3.30.160.60:FF:002343">
    <property type="entry name" value="Zinc finger protein 33A"/>
    <property type="match status" value="1"/>
</dbReference>
<dbReference type="GO" id="GO:0006355">
    <property type="term" value="P:regulation of DNA-templated transcription"/>
    <property type="evidence" value="ECO:0007669"/>
    <property type="project" value="UniProtKB-ARBA"/>
</dbReference>
<feature type="domain" description="C2H2-type" evidence="10">
    <location>
        <begin position="182"/>
        <end position="205"/>
    </location>
</feature>
<evidence type="ECO:0000313" key="12">
    <source>
        <dbReference type="Proteomes" id="UP000625711"/>
    </source>
</evidence>
<evidence type="ECO:0000256" key="9">
    <source>
        <dbReference type="PROSITE-ProRule" id="PRU00042"/>
    </source>
</evidence>
<evidence type="ECO:0000256" key="1">
    <source>
        <dbReference type="ARBA" id="ARBA00004123"/>
    </source>
</evidence>
<dbReference type="SMART" id="SM00451">
    <property type="entry name" value="ZnF_U1"/>
    <property type="match status" value="4"/>
</dbReference>
<feature type="domain" description="C2H2-type" evidence="10">
    <location>
        <begin position="212"/>
        <end position="239"/>
    </location>
</feature>
<dbReference type="Pfam" id="PF13912">
    <property type="entry name" value="zf-C2H2_6"/>
    <property type="match status" value="3"/>
</dbReference>